<reference evidence="2 3" key="1">
    <citation type="submission" date="2023-07" db="EMBL/GenBank/DDBJ databases">
        <title>Genomic Encyclopedia of Type Strains, Phase IV (KMG-IV): sequencing the most valuable type-strain genomes for metagenomic binning, comparative biology and taxonomic classification.</title>
        <authorList>
            <person name="Goeker M."/>
        </authorList>
    </citation>
    <scope>NUCLEOTIDE SEQUENCE [LARGE SCALE GENOMIC DNA]</scope>
    <source>
        <strain evidence="2 3">DSM 16460</strain>
    </source>
</reference>
<gene>
    <name evidence="2" type="ORF">J2S77_002799</name>
</gene>
<keyword evidence="1" id="KW-1133">Transmembrane helix</keyword>
<dbReference type="Pfam" id="PF14150">
    <property type="entry name" value="YesK"/>
    <property type="match status" value="1"/>
</dbReference>
<proteinExistence type="predicted"/>
<dbReference type="RefSeq" id="WP_306978292.1">
    <property type="nucleotide sequence ID" value="NZ_JAUSTQ010000018.1"/>
</dbReference>
<dbReference type="EMBL" id="JAUSTQ010000018">
    <property type="protein sequence ID" value="MDQ0160792.1"/>
    <property type="molecule type" value="Genomic_DNA"/>
</dbReference>
<protein>
    <submittedName>
        <fullName evidence="2">Peptidoglycan/LPS O-acetylase OafA/YrhL</fullName>
    </submittedName>
</protein>
<dbReference type="Proteomes" id="UP001224359">
    <property type="component" value="Unassembled WGS sequence"/>
</dbReference>
<keyword evidence="1" id="KW-0812">Transmembrane</keyword>
<keyword evidence="1" id="KW-0472">Membrane</keyword>
<comment type="caution">
    <text evidence="2">The sequence shown here is derived from an EMBL/GenBank/DDBJ whole genome shotgun (WGS) entry which is preliminary data.</text>
</comment>
<evidence type="ECO:0000313" key="3">
    <source>
        <dbReference type="Proteomes" id="UP001224359"/>
    </source>
</evidence>
<feature type="transmembrane region" description="Helical" evidence="1">
    <location>
        <begin position="34"/>
        <end position="54"/>
    </location>
</feature>
<organism evidence="2 3">
    <name type="scientific">Alkalibacillus salilacus</name>
    <dbReference type="NCBI Taxonomy" id="284582"/>
    <lineage>
        <taxon>Bacteria</taxon>
        <taxon>Bacillati</taxon>
        <taxon>Bacillota</taxon>
        <taxon>Bacilli</taxon>
        <taxon>Bacillales</taxon>
        <taxon>Bacillaceae</taxon>
        <taxon>Alkalibacillus</taxon>
    </lineage>
</organism>
<evidence type="ECO:0000313" key="2">
    <source>
        <dbReference type="EMBL" id="MDQ0160792.1"/>
    </source>
</evidence>
<keyword evidence="3" id="KW-1185">Reference proteome</keyword>
<accession>A0ABT9VIL3</accession>
<evidence type="ECO:0000256" key="1">
    <source>
        <dbReference type="SAM" id="Phobius"/>
    </source>
</evidence>
<name>A0ABT9VIL3_9BACI</name>
<dbReference type="InterPro" id="IPR025434">
    <property type="entry name" value="YesK-like"/>
</dbReference>
<feature type="transmembrane region" description="Helical" evidence="1">
    <location>
        <begin position="6"/>
        <end position="27"/>
    </location>
</feature>
<sequence>MDALMLEGWTPILLVSVVVAIIIFFMSRKVTKKILLLISIVLSLICVGILIYSIEVVGGWAGIGIGVVTLSCLFGIGLGTISGAFIKSK</sequence>
<feature type="transmembrane region" description="Helical" evidence="1">
    <location>
        <begin position="60"/>
        <end position="86"/>
    </location>
</feature>